<protein>
    <submittedName>
        <fullName evidence="1">Uncharacterized protein</fullName>
    </submittedName>
</protein>
<reference evidence="1 2" key="1">
    <citation type="journal article" date="2019" name="Emerg. Microbes Infect.">
        <title>Comprehensive subspecies identification of 175 nontuberculous mycobacteria species based on 7547 genomic profiles.</title>
        <authorList>
            <person name="Matsumoto Y."/>
            <person name="Kinjo T."/>
            <person name="Motooka D."/>
            <person name="Nabeya D."/>
            <person name="Jung N."/>
            <person name="Uechi K."/>
            <person name="Horii T."/>
            <person name="Iida T."/>
            <person name="Fujita J."/>
            <person name="Nakamura S."/>
        </authorList>
    </citation>
    <scope>NUCLEOTIDE SEQUENCE [LARGE SCALE GENOMIC DNA]</scope>
    <source>
        <strain evidence="1 2">JCM 18565</strain>
    </source>
</reference>
<dbReference type="EMBL" id="BLKX01000001">
    <property type="protein sequence ID" value="GFG79330.1"/>
    <property type="molecule type" value="Genomic_DNA"/>
</dbReference>
<keyword evidence="2" id="KW-1185">Reference proteome</keyword>
<comment type="caution">
    <text evidence="1">The sequence shown here is derived from an EMBL/GenBank/DDBJ whole genome shotgun (WGS) entry which is preliminary data.</text>
</comment>
<gene>
    <name evidence="1" type="ORF">MPRG_26060</name>
</gene>
<proteinExistence type="predicted"/>
<dbReference type="Proteomes" id="UP000465240">
    <property type="component" value="Unassembled WGS sequence"/>
</dbReference>
<evidence type="ECO:0000313" key="1">
    <source>
        <dbReference type="EMBL" id="GFG79330.1"/>
    </source>
</evidence>
<evidence type="ECO:0000313" key="2">
    <source>
        <dbReference type="Proteomes" id="UP000465240"/>
    </source>
</evidence>
<sequence length="76" mass="7386">MALTQATYGVAAAAIAADDGPTHGPLVRPEIAAVKDAAVDCNSAATPFQAAAAANMGPAPGPLYIRPELISGGKAA</sequence>
<accession>A0ABQ1C4F0</accession>
<name>A0ABQ1C4F0_9MYCO</name>
<organism evidence="1 2">
    <name type="scientific">Mycobacterium paragordonae</name>
    <dbReference type="NCBI Taxonomy" id="1389713"/>
    <lineage>
        <taxon>Bacteria</taxon>
        <taxon>Bacillati</taxon>
        <taxon>Actinomycetota</taxon>
        <taxon>Actinomycetes</taxon>
        <taxon>Mycobacteriales</taxon>
        <taxon>Mycobacteriaceae</taxon>
        <taxon>Mycobacterium</taxon>
    </lineage>
</organism>